<evidence type="ECO:0000256" key="1">
    <source>
        <dbReference type="SAM" id="MobiDB-lite"/>
    </source>
</evidence>
<protein>
    <submittedName>
        <fullName evidence="2">Uncharacterized protein</fullName>
    </submittedName>
</protein>
<feature type="compositionally biased region" description="Low complexity" evidence="1">
    <location>
        <begin position="185"/>
        <end position="199"/>
    </location>
</feature>
<organism evidence="2 3">
    <name type="scientific">Cyclocybe aegerita</name>
    <name type="common">Black poplar mushroom</name>
    <name type="synonym">Agrocybe aegerita</name>
    <dbReference type="NCBI Taxonomy" id="1973307"/>
    <lineage>
        <taxon>Eukaryota</taxon>
        <taxon>Fungi</taxon>
        <taxon>Dikarya</taxon>
        <taxon>Basidiomycota</taxon>
        <taxon>Agaricomycotina</taxon>
        <taxon>Agaricomycetes</taxon>
        <taxon>Agaricomycetidae</taxon>
        <taxon>Agaricales</taxon>
        <taxon>Agaricineae</taxon>
        <taxon>Bolbitiaceae</taxon>
        <taxon>Cyclocybe</taxon>
    </lineage>
</organism>
<evidence type="ECO:0000313" key="2">
    <source>
        <dbReference type="EMBL" id="CAA7265003.1"/>
    </source>
</evidence>
<feature type="region of interest" description="Disordered" evidence="1">
    <location>
        <begin position="137"/>
        <end position="156"/>
    </location>
</feature>
<name>A0A8S0XKB8_CYCAE</name>
<evidence type="ECO:0000313" key="3">
    <source>
        <dbReference type="Proteomes" id="UP000467700"/>
    </source>
</evidence>
<feature type="region of interest" description="Disordered" evidence="1">
    <location>
        <begin position="162"/>
        <end position="227"/>
    </location>
</feature>
<accession>A0A8S0XKB8</accession>
<gene>
    <name evidence="2" type="ORF">AAE3_LOCUS6910</name>
</gene>
<comment type="caution">
    <text evidence="2">The sequence shown here is derived from an EMBL/GenBank/DDBJ whole genome shotgun (WGS) entry which is preliminary data.</text>
</comment>
<feature type="region of interest" description="Disordered" evidence="1">
    <location>
        <begin position="1"/>
        <end position="49"/>
    </location>
</feature>
<dbReference type="Proteomes" id="UP000467700">
    <property type="component" value="Unassembled WGS sequence"/>
</dbReference>
<sequence>MPNPGMPPRPILKALPSPSLTGNSPLPFASSRIPSLDSPHVHFPPTPSMAQMEITHSPFAYDRKPIVVAPNVCAMPARGERKVQGFLEGYSSSSSGGYFQPRASECVEYAAAYDPPPELYQSPEPASSMLFRHDTSIPTSASQPYPYPYPTCQIRPSTAHNINQRDRHPKQRSQPGHVPPPLVFDSASSDSSDSSDLGSPPDPSNHGSVYPPTPMKQKYHTQHTLSGCGPMSMDLSLSFITQTNGETERYNGRSAKRRSIDESSHSSKRTSSTSRTRQVVSAGCTSGFSTLVPGLDGCLGGF</sequence>
<feature type="compositionally biased region" description="Pro residues" evidence="1">
    <location>
        <begin position="1"/>
        <end position="10"/>
    </location>
</feature>
<feature type="region of interest" description="Disordered" evidence="1">
    <location>
        <begin position="245"/>
        <end position="278"/>
    </location>
</feature>
<dbReference type="AlphaFoldDB" id="A0A8S0XKB8"/>
<keyword evidence="3" id="KW-1185">Reference proteome</keyword>
<dbReference type="EMBL" id="CACVBS010000046">
    <property type="protein sequence ID" value="CAA7265003.1"/>
    <property type="molecule type" value="Genomic_DNA"/>
</dbReference>
<proteinExistence type="predicted"/>
<dbReference type="OrthoDB" id="3204502at2759"/>
<reference evidence="2 3" key="1">
    <citation type="submission" date="2020-01" db="EMBL/GenBank/DDBJ databases">
        <authorList>
            <person name="Gupta K D."/>
        </authorList>
    </citation>
    <scope>NUCLEOTIDE SEQUENCE [LARGE SCALE GENOMIC DNA]</scope>
</reference>